<dbReference type="Proteomes" id="UP000305654">
    <property type="component" value="Unassembled WGS sequence"/>
</dbReference>
<dbReference type="AlphaFoldDB" id="A0A5R9J5H4"/>
<evidence type="ECO:0000313" key="2">
    <source>
        <dbReference type="EMBL" id="TLU72209.1"/>
    </source>
</evidence>
<accession>A0A5R9J5H4</accession>
<keyword evidence="1" id="KW-0732">Signal</keyword>
<keyword evidence="3" id="KW-1185">Reference proteome</keyword>
<sequence>MAMPRPLPAVLATALLSAWMLYATEAGAQPAFSKTGAGAFSNVTTSLLVNDAGGLFQTQGSVLCQAPQTGQLTSPSGVCMQYTPSIPFIGGAAAIFGLKGAVTDYASPPLTVRIDARPGSSTITVASIAATANISTVGTIGSVRTLSTLAASVAGALPAGETIIGAVAGVGGTVLTLSAPTLADLPPGSTLTFATNTGAQQFTGIASSVDLTAHQGPGSGGQAWGGNFIVEAEAGSNGSIHGIEIDVANFSASVGGFGVWLGNNGNQNMAAGLFVGPGVGGAGWQEGVESVSAVNDDLLSISSATNFGNDRGTHAVGSLYQGSYGTAILQGVNPNGSTPTTRALFTITPKGGIVDSSVTLVGAGSGGTQGAVNGSTGMILVCSGTLATFTVNLPTLPLPKQLYKIASECNVTALSIAVPGGTTVMGAAATITPTAPLGFVYDNDRLVWLRW</sequence>
<feature type="chain" id="PRO_5024420030" evidence="1">
    <location>
        <begin position="29"/>
        <end position="451"/>
    </location>
</feature>
<organism evidence="2 3">
    <name type="scientific">Lichenicoccus roseus</name>
    <dbReference type="NCBI Taxonomy" id="2683649"/>
    <lineage>
        <taxon>Bacteria</taxon>
        <taxon>Pseudomonadati</taxon>
        <taxon>Pseudomonadota</taxon>
        <taxon>Alphaproteobacteria</taxon>
        <taxon>Acetobacterales</taxon>
        <taxon>Acetobacteraceae</taxon>
        <taxon>Lichenicoccus</taxon>
    </lineage>
</organism>
<evidence type="ECO:0000313" key="3">
    <source>
        <dbReference type="Proteomes" id="UP000305654"/>
    </source>
</evidence>
<dbReference type="EMBL" id="VCDI01000004">
    <property type="protein sequence ID" value="TLU72209.1"/>
    <property type="molecule type" value="Genomic_DNA"/>
</dbReference>
<gene>
    <name evidence="2" type="ORF">FE263_13960</name>
</gene>
<name>A0A5R9J5H4_9PROT</name>
<feature type="signal peptide" evidence="1">
    <location>
        <begin position="1"/>
        <end position="28"/>
    </location>
</feature>
<protein>
    <submittedName>
        <fullName evidence="2">Uncharacterized protein</fullName>
    </submittedName>
</protein>
<proteinExistence type="predicted"/>
<comment type="caution">
    <text evidence="2">The sequence shown here is derived from an EMBL/GenBank/DDBJ whole genome shotgun (WGS) entry which is preliminary data.</text>
</comment>
<evidence type="ECO:0000256" key="1">
    <source>
        <dbReference type="SAM" id="SignalP"/>
    </source>
</evidence>
<reference evidence="2 3" key="1">
    <citation type="submission" date="2019-05" db="EMBL/GenBank/DDBJ databases">
        <authorList>
            <person name="Pankratov T."/>
            <person name="Grouzdev D."/>
        </authorList>
    </citation>
    <scope>NUCLEOTIDE SEQUENCE [LARGE SCALE GENOMIC DNA]</scope>
    <source>
        <strain evidence="2 3">KEBCLARHB70R</strain>
    </source>
</reference>
<dbReference type="RefSeq" id="WP_138326615.1">
    <property type="nucleotide sequence ID" value="NZ_VCDI01000004.1"/>
</dbReference>